<comment type="subunit">
    <text evidence="5">Homotetramer, a dimer of dimers. One homotetramer interacts with 1 SecA dimer.</text>
</comment>
<comment type="subcellular location">
    <subcellularLocation>
        <location evidence="5">Cytoplasm</location>
    </subcellularLocation>
</comment>
<dbReference type="GO" id="GO:0015031">
    <property type="term" value="P:protein transport"/>
    <property type="evidence" value="ECO:0007669"/>
    <property type="project" value="UniProtKB-UniRule"/>
</dbReference>
<dbReference type="Pfam" id="PF02556">
    <property type="entry name" value="SecB"/>
    <property type="match status" value="1"/>
</dbReference>
<dbReference type="InterPro" id="IPR035958">
    <property type="entry name" value="SecB-like_sf"/>
</dbReference>
<dbReference type="RefSeq" id="WP_109201932.1">
    <property type="nucleotide sequence ID" value="NZ_QEWS01000006.1"/>
</dbReference>
<dbReference type="Proteomes" id="UP000245059">
    <property type="component" value="Unassembled WGS sequence"/>
</dbReference>
<evidence type="ECO:0000256" key="1">
    <source>
        <dbReference type="ARBA" id="ARBA00009990"/>
    </source>
</evidence>
<evidence type="ECO:0000256" key="2">
    <source>
        <dbReference type="ARBA" id="ARBA00022448"/>
    </source>
</evidence>
<dbReference type="Proteomes" id="UP000245217">
    <property type="component" value="Unassembled WGS sequence"/>
</dbReference>
<dbReference type="PANTHER" id="PTHR36918">
    <property type="match status" value="1"/>
</dbReference>
<gene>
    <name evidence="5 6" type="primary">secB</name>
    <name evidence="6" type="ORF">DC077_07745</name>
    <name evidence="7" type="ORF">DC078_07370</name>
</gene>
<dbReference type="OrthoDB" id="9795145at2"/>
<keyword evidence="3 5" id="KW-0653">Protein transport</keyword>
<reference evidence="8 9" key="2">
    <citation type="submission" date="2018-05" db="EMBL/GenBank/DDBJ databases">
        <title>Ignatzschineria dubaiensis sp. nov., isolated from necrotic foot tissues of dromedaries (Camelus dromedarius) and associated maggots in Dubai, United Arab Emirates.</title>
        <authorList>
            <person name="Tsang C.C."/>
            <person name="Tang J.Y.M."/>
            <person name="Fong J.Y.H."/>
            <person name="Kinne J."/>
            <person name="Lee H.H."/>
            <person name="Joseph M."/>
            <person name="Jose S."/>
            <person name="Schuster R.K."/>
            <person name="Tang Y."/>
            <person name="Sivakumar S."/>
            <person name="Chen J.H.K."/>
            <person name="Teng J.L.L."/>
            <person name="Lau S.K.P."/>
            <person name="Wernery U."/>
            <person name="Woo P.C.Y."/>
        </authorList>
    </citation>
    <scope>NUCLEOTIDE SEQUENCE [LARGE SCALE GENOMIC DNA]</scope>
    <source>
        <strain evidence="8">UAE-HKU57</strain>
        <strain evidence="9">UAE-HKU58</strain>
    </source>
</reference>
<accession>A0A2U2APW4</accession>
<comment type="similarity">
    <text evidence="1 5">Belongs to the SecB family.</text>
</comment>
<evidence type="ECO:0000313" key="7">
    <source>
        <dbReference type="EMBL" id="PWD91333.1"/>
    </source>
</evidence>
<dbReference type="GO" id="GO:0051082">
    <property type="term" value="F:unfolded protein binding"/>
    <property type="evidence" value="ECO:0007669"/>
    <property type="project" value="InterPro"/>
</dbReference>
<sequence>MTQEKQPTFDIVRIYTKNVSLESPNTPEVFKLNVQPEIQIQLGNDHREVDPNIHEILLRVTVTATYKTEAEEGAEGETKVMFLAEVEQAGLFLIEGFEEGQEAHLKGAYCPNILYPYIRPALDQLIAGAGFPPVMLSPINFEAIYADRLAQQAAEAAEEQVDA</sequence>
<keyword evidence="5" id="KW-0143">Chaperone</keyword>
<evidence type="ECO:0000313" key="8">
    <source>
        <dbReference type="Proteomes" id="UP000245059"/>
    </source>
</evidence>
<evidence type="ECO:0000256" key="3">
    <source>
        <dbReference type="ARBA" id="ARBA00022927"/>
    </source>
</evidence>
<dbReference type="SUPFAM" id="SSF54611">
    <property type="entry name" value="SecB-like"/>
    <property type="match status" value="1"/>
</dbReference>
<dbReference type="Gene3D" id="3.10.420.10">
    <property type="entry name" value="SecB-like"/>
    <property type="match status" value="1"/>
</dbReference>
<dbReference type="EMBL" id="QEWV01000006">
    <property type="protein sequence ID" value="PWD91333.1"/>
    <property type="molecule type" value="Genomic_DNA"/>
</dbReference>
<evidence type="ECO:0000313" key="6">
    <source>
        <dbReference type="EMBL" id="PWD85489.1"/>
    </source>
</evidence>
<dbReference type="PANTHER" id="PTHR36918:SF1">
    <property type="entry name" value="PROTEIN-EXPORT PROTEIN SECB"/>
    <property type="match status" value="1"/>
</dbReference>
<evidence type="ECO:0000256" key="5">
    <source>
        <dbReference type="HAMAP-Rule" id="MF_00821"/>
    </source>
</evidence>
<evidence type="ECO:0000313" key="9">
    <source>
        <dbReference type="Proteomes" id="UP000245217"/>
    </source>
</evidence>
<keyword evidence="2 5" id="KW-0813">Transport</keyword>
<keyword evidence="4 5" id="KW-0811">Translocation</keyword>
<dbReference type="InterPro" id="IPR003708">
    <property type="entry name" value="SecB"/>
</dbReference>
<reference evidence="6" key="1">
    <citation type="journal article" date="2018" name="Genome Announc.">
        <title>Ignatzschineria cameli sp. nov., isolated from necrotic foot tissue of dromedaries (Camelus dromedarius) and associated maggots (Wohlfahrtia species) in Dubai.</title>
        <authorList>
            <person name="Tsang C.C."/>
            <person name="Tang J.Y."/>
            <person name="Fong J.Y."/>
            <person name="Kinne J."/>
            <person name="Lee H.H."/>
            <person name="Joseph M."/>
            <person name="Jose S."/>
            <person name="Schuster R.K."/>
            <person name="Tang Y."/>
            <person name="Sivakumar S."/>
            <person name="Chen J.H."/>
            <person name="Teng J.L."/>
            <person name="Lau S.K."/>
            <person name="Wernery U."/>
            <person name="Woo P.C."/>
        </authorList>
    </citation>
    <scope>NUCLEOTIDE SEQUENCE</scope>
    <source>
        <strain evidence="6">UAE-HKU57</strain>
        <strain evidence="7">UAE-HKU58</strain>
    </source>
</reference>
<evidence type="ECO:0000256" key="4">
    <source>
        <dbReference type="ARBA" id="ARBA00023010"/>
    </source>
</evidence>
<organism evidence="6 8">
    <name type="scientific">Ignatzschineria cameli</name>
    <dbReference type="NCBI Taxonomy" id="2182793"/>
    <lineage>
        <taxon>Bacteria</taxon>
        <taxon>Pseudomonadati</taxon>
        <taxon>Pseudomonadota</taxon>
        <taxon>Gammaproteobacteria</taxon>
        <taxon>Cardiobacteriales</taxon>
        <taxon>Ignatzschineriaceae</taxon>
        <taxon>Ignatzschineria</taxon>
    </lineage>
</organism>
<dbReference type="PRINTS" id="PR01594">
    <property type="entry name" value="SECBCHAPRONE"/>
</dbReference>
<keyword evidence="5" id="KW-0963">Cytoplasm</keyword>
<dbReference type="GO" id="GO:0051262">
    <property type="term" value="P:protein tetramerization"/>
    <property type="evidence" value="ECO:0007669"/>
    <property type="project" value="InterPro"/>
</dbReference>
<dbReference type="NCBIfam" id="TIGR00809">
    <property type="entry name" value="secB"/>
    <property type="match status" value="1"/>
</dbReference>
<protein>
    <recommendedName>
        <fullName evidence="5">Protein-export protein SecB</fullName>
    </recommendedName>
</protein>
<comment type="function">
    <text evidence="5">One of the proteins required for the normal export of preproteins out of the cell cytoplasm. It is a molecular chaperone that binds to a subset of precursor proteins, maintaining them in a translocation-competent state. It also specifically binds to its receptor SecA.</text>
</comment>
<proteinExistence type="inferred from homology"/>
<dbReference type="AlphaFoldDB" id="A0A2U2APW4"/>
<keyword evidence="9" id="KW-1185">Reference proteome</keyword>
<dbReference type="EMBL" id="QEWW01000005">
    <property type="protein sequence ID" value="PWD85489.1"/>
    <property type="molecule type" value="Genomic_DNA"/>
</dbReference>
<dbReference type="GO" id="GO:0006457">
    <property type="term" value="P:protein folding"/>
    <property type="evidence" value="ECO:0007669"/>
    <property type="project" value="UniProtKB-UniRule"/>
</dbReference>
<dbReference type="HAMAP" id="MF_00821">
    <property type="entry name" value="SecB"/>
    <property type="match status" value="1"/>
</dbReference>
<comment type="caution">
    <text evidence="6">The sequence shown here is derived from an EMBL/GenBank/DDBJ whole genome shotgun (WGS) entry which is preliminary data.</text>
</comment>
<name>A0A2U2APW4_9GAMM</name>
<dbReference type="GO" id="GO:0005737">
    <property type="term" value="C:cytoplasm"/>
    <property type="evidence" value="ECO:0007669"/>
    <property type="project" value="UniProtKB-SubCell"/>
</dbReference>